<feature type="domain" description="MaoC-like" evidence="1">
    <location>
        <begin position="52"/>
        <end position="152"/>
    </location>
</feature>
<dbReference type="Proteomes" id="UP000355283">
    <property type="component" value="Unassembled WGS sequence"/>
</dbReference>
<dbReference type="AlphaFoldDB" id="A0A4D9D0T8"/>
<dbReference type="Pfam" id="PF01575">
    <property type="entry name" value="MaoC_dehydratas"/>
    <property type="match status" value="1"/>
</dbReference>
<dbReference type="SUPFAM" id="SSF54637">
    <property type="entry name" value="Thioesterase/thiol ester dehydrase-isomerase"/>
    <property type="match status" value="1"/>
</dbReference>
<dbReference type="InterPro" id="IPR050965">
    <property type="entry name" value="UPF0336/Enoyl-CoA_hydratase"/>
</dbReference>
<comment type="caution">
    <text evidence="2">The sequence shown here is derived from an EMBL/GenBank/DDBJ whole genome shotgun (WGS) entry which is preliminary data.</text>
</comment>
<dbReference type="GO" id="GO:0005739">
    <property type="term" value="C:mitochondrion"/>
    <property type="evidence" value="ECO:0007669"/>
    <property type="project" value="TreeGrafter"/>
</dbReference>
<evidence type="ECO:0000313" key="2">
    <source>
        <dbReference type="EMBL" id="TFJ83165.1"/>
    </source>
</evidence>
<evidence type="ECO:0000259" key="1">
    <source>
        <dbReference type="Pfam" id="PF01575"/>
    </source>
</evidence>
<dbReference type="PANTHER" id="PTHR43437">
    <property type="entry name" value="HYDROXYACYL-THIOESTER DEHYDRATASE TYPE 2, MITOCHONDRIAL-RELATED"/>
    <property type="match status" value="1"/>
</dbReference>
<sequence length="193" mass="20948">MPAPGPWKAGSSRLLQEGHRRNVVSDAKATTNPIKAKISGTLLEAKEKGRRIEAGMQVELPHTFERDDVALFARLSGDDNPLHLDEDFAREQGVFAGAIVHGVLVGSLFSTIFGVTFPGCVYLQQSFKFSRPVYVGKAVTAVVEVTRRREREEASPPSSLLFCSTHIIDQEGFVAIGGEAVVMVMHKEGEQGG</sequence>
<dbReference type="GO" id="GO:0006633">
    <property type="term" value="P:fatty acid biosynthetic process"/>
    <property type="evidence" value="ECO:0007669"/>
    <property type="project" value="TreeGrafter"/>
</dbReference>
<protein>
    <recommendedName>
        <fullName evidence="1">MaoC-like domain-containing protein</fullName>
    </recommendedName>
</protein>
<organism evidence="2 3">
    <name type="scientific">Nannochloropsis salina CCMP1776</name>
    <dbReference type="NCBI Taxonomy" id="1027361"/>
    <lineage>
        <taxon>Eukaryota</taxon>
        <taxon>Sar</taxon>
        <taxon>Stramenopiles</taxon>
        <taxon>Ochrophyta</taxon>
        <taxon>Eustigmatophyceae</taxon>
        <taxon>Eustigmatales</taxon>
        <taxon>Monodopsidaceae</taxon>
        <taxon>Microchloropsis</taxon>
        <taxon>Microchloropsis salina</taxon>
    </lineage>
</organism>
<dbReference type="CDD" id="cd03449">
    <property type="entry name" value="R_hydratase"/>
    <property type="match status" value="1"/>
</dbReference>
<evidence type="ECO:0000313" key="3">
    <source>
        <dbReference type="Proteomes" id="UP000355283"/>
    </source>
</evidence>
<name>A0A4D9D0T8_9STRA</name>
<dbReference type="GO" id="GO:0019171">
    <property type="term" value="F:(3R)-hydroxyacyl-[acyl-carrier-protein] dehydratase activity"/>
    <property type="evidence" value="ECO:0007669"/>
    <property type="project" value="TreeGrafter"/>
</dbReference>
<dbReference type="PANTHER" id="PTHR43437:SF3">
    <property type="entry name" value="HYDROXYACYL-THIOESTER DEHYDRATASE TYPE 2, MITOCHONDRIAL"/>
    <property type="match status" value="1"/>
</dbReference>
<dbReference type="InterPro" id="IPR029069">
    <property type="entry name" value="HotDog_dom_sf"/>
</dbReference>
<proteinExistence type="predicted"/>
<dbReference type="Gene3D" id="3.10.129.10">
    <property type="entry name" value="Hotdog Thioesterase"/>
    <property type="match status" value="1"/>
</dbReference>
<dbReference type="EMBL" id="SDOX01000065">
    <property type="protein sequence ID" value="TFJ83165.1"/>
    <property type="molecule type" value="Genomic_DNA"/>
</dbReference>
<keyword evidence="3" id="KW-1185">Reference proteome</keyword>
<gene>
    <name evidence="2" type="ORF">NSK_005524</name>
</gene>
<dbReference type="OrthoDB" id="3592703at2759"/>
<accession>A0A4D9D0T8</accession>
<dbReference type="InterPro" id="IPR002539">
    <property type="entry name" value="MaoC-like_dom"/>
</dbReference>
<reference evidence="2 3" key="1">
    <citation type="submission" date="2019-01" db="EMBL/GenBank/DDBJ databases">
        <title>Nuclear Genome Assembly of the Microalgal Biofuel strain Nannochloropsis salina CCMP1776.</title>
        <authorList>
            <person name="Hovde B."/>
        </authorList>
    </citation>
    <scope>NUCLEOTIDE SEQUENCE [LARGE SCALE GENOMIC DNA]</scope>
    <source>
        <strain evidence="2 3">CCMP1776</strain>
    </source>
</reference>